<keyword evidence="3" id="KW-1185">Reference proteome</keyword>
<dbReference type="EMBL" id="SMSJ01000012">
    <property type="protein sequence ID" value="TDH62405.1"/>
    <property type="molecule type" value="Genomic_DNA"/>
</dbReference>
<feature type="transmembrane region" description="Helical" evidence="1">
    <location>
        <begin position="119"/>
        <end position="138"/>
    </location>
</feature>
<keyword evidence="1" id="KW-0472">Membrane</keyword>
<name>A0A4V3AAA7_9PROT</name>
<protein>
    <submittedName>
        <fullName evidence="2">Transporter</fullName>
    </submittedName>
</protein>
<proteinExistence type="predicted"/>
<feature type="transmembrane region" description="Helical" evidence="1">
    <location>
        <begin position="91"/>
        <end position="113"/>
    </location>
</feature>
<dbReference type="AlphaFoldDB" id="A0A4V3AAA7"/>
<feature type="transmembrane region" description="Helical" evidence="1">
    <location>
        <begin position="207"/>
        <end position="225"/>
    </location>
</feature>
<organism evidence="2 3">
    <name type="scientific">Dankookia rubra</name>
    <dbReference type="NCBI Taxonomy" id="1442381"/>
    <lineage>
        <taxon>Bacteria</taxon>
        <taxon>Pseudomonadati</taxon>
        <taxon>Pseudomonadota</taxon>
        <taxon>Alphaproteobacteria</taxon>
        <taxon>Acetobacterales</taxon>
        <taxon>Roseomonadaceae</taxon>
        <taxon>Dankookia</taxon>
    </lineage>
</organism>
<gene>
    <name evidence="2" type="ORF">E2C06_11945</name>
</gene>
<feature type="transmembrane region" description="Helical" evidence="1">
    <location>
        <begin position="32"/>
        <end position="49"/>
    </location>
</feature>
<evidence type="ECO:0000313" key="2">
    <source>
        <dbReference type="EMBL" id="TDH62405.1"/>
    </source>
</evidence>
<dbReference type="OrthoDB" id="6548917at2"/>
<comment type="caution">
    <text evidence="2">The sequence shown here is derived from an EMBL/GenBank/DDBJ whole genome shotgun (WGS) entry which is preliminary data.</text>
</comment>
<evidence type="ECO:0000313" key="3">
    <source>
        <dbReference type="Proteomes" id="UP000295096"/>
    </source>
</evidence>
<sequence>MMAGAWLYTLIPASATVLGAAIAVWRPPGPRVAAAIQHFAAGVVFAAAAGEILPDLKHEGAALPVALGGAIGVALMLLVRRLGEGARGGIALAAVVGVDVLIDGLVLGLGFAAGPREGLLLTIALTVEVLFLGLSVTTELRPTLGSSARTVLAVAGLAMLLPLGALLGAPAAGLPLAWRTGLFAFALVALLYLVTEELLVEAHEGPEAPWVTATFFVGFLLLLLLEEATG</sequence>
<feature type="transmembrane region" description="Helical" evidence="1">
    <location>
        <begin position="176"/>
        <end position="195"/>
    </location>
</feature>
<keyword evidence="1" id="KW-1133">Transmembrane helix</keyword>
<feature type="transmembrane region" description="Helical" evidence="1">
    <location>
        <begin position="150"/>
        <end position="170"/>
    </location>
</feature>
<dbReference type="Proteomes" id="UP000295096">
    <property type="component" value="Unassembled WGS sequence"/>
</dbReference>
<feature type="transmembrane region" description="Helical" evidence="1">
    <location>
        <begin position="61"/>
        <end position="79"/>
    </location>
</feature>
<keyword evidence="1" id="KW-0812">Transmembrane</keyword>
<accession>A0A4V3AAA7</accession>
<evidence type="ECO:0000256" key="1">
    <source>
        <dbReference type="SAM" id="Phobius"/>
    </source>
</evidence>
<reference evidence="2 3" key="1">
    <citation type="journal article" date="2016" name="J. Microbiol.">
        <title>Dankookia rubra gen. nov., sp. nov., an alphaproteobacterium isolated from sediment of a shallow stream.</title>
        <authorList>
            <person name="Kim W.H."/>
            <person name="Kim D.H."/>
            <person name="Kang K."/>
            <person name="Ahn T.Y."/>
        </authorList>
    </citation>
    <scope>NUCLEOTIDE SEQUENCE [LARGE SCALE GENOMIC DNA]</scope>
    <source>
        <strain evidence="2 3">JCM30602</strain>
    </source>
</reference>
<feature type="transmembrane region" description="Helical" evidence="1">
    <location>
        <begin position="6"/>
        <end position="25"/>
    </location>
</feature>